<sequence>MCSVSCAIRLRLTISYHLPQWEFQPFGLGYTIRKVHPKGSSRPDLYCTMLEGLSNRSTVAVSPYPAAWRVQIVDDETHKGFEYIRLVWSTTEMVWDLAWWGNSSDGNKVQLFGGNSSQLCQNWKLIPVDEVASPGTSTRTGALG</sequence>
<reference evidence="1" key="1">
    <citation type="journal article" date="2020" name="Nat. Commun.">
        <title>Large-scale genome sequencing of mycorrhizal fungi provides insights into the early evolution of symbiotic traits.</title>
        <authorList>
            <person name="Miyauchi S."/>
            <person name="Kiss E."/>
            <person name="Kuo A."/>
            <person name="Drula E."/>
            <person name="Kohler A."/>
            <person name="Sanchez-Garcia M."/>
            <person name="Morin E."/>
            <person name="Andreopoulos B."/>
            <person name="Barry K.W."/>
            <person name="Bonito G."/>
            <person name="Buee M."/>
            <person name="Carver A."/>
            <person name="Chen C."/>
            <person name="Cichocki N."/>
            <person name="Clum A."/>
            <person name="Culley D."/>
            <person name="Crous P.W."/>
            <person name="Fauchery L."/>
            <person name="Girlanda M."/>
            <person name="Hayes R.D."/>
            <person name="Keri Z."/>
            <person name="LaButti K."/>
            <person name="Lipzen A."/>
            <person name="Lombard V."/>
            <person name="Magnuson J."/>
            <person name="Maillard F."/>
            <person name="Murat C."/>
            <person name="Nolan M."/>
            <person name="Ohm R.A."/>
            <person name="Pangilinan J."/>
            <person name="Pereira M.F."/>
            <person name="Perotto S."/>
            <person name="Peter M."/>
            <person name="Pfister S."/>
            <person name="Riley R."/>
            <person name="Sitrit Y."/>
            <person name="Stielow J.B."/>
            <person name="Szollosi G."/>
            <person name="Zifcakova L."/>
            <person name="Stursova M."/>
            <person name="Spatafora J.W."/>
            <person name="Tedersoo L."/>
            <person name="Vaario L.M."/>
            <person name="Yamada A."/>
            <person name="Yan M."/>
            <person name="Wang P."/>
            <person name="Xu J."/>
            <person name="Bruns T."/>
            <person name="Baldrian P."/>
            <person name="Vilgalys R."/>
            <person name="Dunand C."/>
            <person name="Henrissat B."/>
            <person name="Grigoriev I.V."/>
            <person name="Hibbett D."/>
            <person name="Nagy L.G."/>
            <person name="Martin F.M."/>
        </authorList>
    </citation>
    <scope>NUCLEOTIDE SEQUENCE</scope>
    <source>
        <strain evidence="1">UH-Tt-Lm1</strain>
    </source>
</reference>
<evidence type="ECO:0000313" key="1">
    <source>
        <dbReference type="EMBL" id="KAF9781759.1"/>
    </source>
</evidence>
<keyword evidence="2" id="KW-1185">Reference proteome</keyword>
<dbReference type="AlphaFoldDB" id="A0A9P6L4D5"/>
<dbReference type="Gene3D" id="2.80.10.50">
    <property type="match status" value="1"/>
</dbReference>
<dbReference type="OrthoDB" id="3228793at2759"/>
<proteinExistence type="predicted"/>
<accession>A0A9P6L4D5</accession>
<gene>
    <name evidence="1" type="ORF">BJ322DRAFT_243044</name>
</gene>
<reference evidence="1" key="2">
    <citation type="submission" date="2020-11" db="EMBL/GenBank/DDBJ databases">
        <authorList>
            <consortium name="DOE Joint Genome Institute"/>
            <person name="Kuo A."/>
            <person name="Miyauchi S."/>
            <person name="Kiss E."/>
            <person name="Drula E."/>
            <person name="Kohler A."/>
            <person name="Sanchez-Garcia M."/>
            <person name="Andreopoulos B."/>
            <person name="Barry K.W."/>
            <person name="Bonito G."/>
            <person name="Buee M."/>
            <person name="Carver A."/>
            <person name="Chen C."/>
            <person name="Cichocki N."/>
            <person name="Clum A."/>
            <person name="Culley D."/>
            <person name="Crous P.W."/>
            <person name="Fauchery L."/>
            <person name="Girlanda M."/>
            <person name="Hayes R."/>
            <person name="Keri Z."/>
            <person name="Labutti K."/>
            <person name="Lipzen A."/>
            <person name="Lombard V."/>
            <person name="Magnuson J."/>
            <person name="Maillard F."/>
            <person name="Morin E."/>
            <person name="Murat C."/>
            <person name="Nolan M."/>
            <person name="Ohm R."/>
            <person name="Pangilinan J."/>
            <person name="Pereira M."/>
            <person name="Perotto S."/>
            <person name="Peter M."/>
            <person name="Riley R."/>
            <person name="Sitrit Y."/>
            <person name="Stielow B."/>
            <person name="Szollosi G."/>
            <person name="Zifcakova L."/>
            <person name="Stursova M."/>
            <person name="Spatafora J.W."/>
            <person name="Tedersoo L."/>
            <person name="Vaario L.-M."/>
            <person name="Yamada A."/>
            <person name="Yan M."/>
            <person name="Wang P."/>
            <person name="Xu J."/>
            <person name="Bruns T."/>
            <person name="Baldrian P."/>
            <person name="Vilgalys R."/>
            <person name="Henrissat B."/>
            <person name="Grigoriev I.V."/>
            <person name="Hibbett D."/>
            <person name="Nagy L.G."/>
            <person name="Martin F.M."/>
        </authorList>
    </citation>
    <scope>NUCLEOTIDE SEQUENCE</scope>
    <source>
        <strain evidence="1">UH-Tt-Lm1</strain>
    </source>
</reference>
<evidence type="ECO:0000313" key="2">
    <source>
        <dbReference type="Proteomes" id="UP000736335"/>
    </source>
</evidence>
<protein>
    <submittedName>
        <fullName evidence="1">Uncharacterized protein</fullName>
    </submittedName>
</protein>
<organism evidence="1 2">
    <name type="scientific">Thelephora terrestris</name>
    <dbReference type="NCBI Taxonomy" id="56493"/>
    <lineage>
        <taxon>Eukaryota</taxon>
        <taxon>Fungi</taxon>
        <taxon>Dikarya</taxon>
        <taxon>Basidiomycota</taxon>
        <taxon>Agaricomycotina</taxon>
        <taxon>Agaricomycetes</taxon>
        <taxon>Thelephorales</taxon>
        <taxon>Thelephoraceae</taxon>
        <taxon>Thelephora</taxon>
    </lineage>
</organism>
<name>A0A9P6L4D5_9AGAM</name>
<dbReference type="EMBL" id="WIUZ02000013">
    <property type="protein sequence ID" value="KAF9781759.1"/>
    <property type="molecule type" value="Genomic_DNA"/>
</dbReference>
<comment type="caution">
    <text evidence="1">The sequence shown here is derived from an EMBL/GenBank/DDBJ whole genome shotgun (WGS) entry which is preliminary data.</text>
</comment>
<dbReference type="Proteomes" id="UP000736335">
    <property type="component" value="Unassembled WGS sequence"/>
</dbReference>